<proteinExistence type="predicted"/>
<dbReference type="InterPro" id="IPR053137">
    <property type="entry name" value="NLR-like"/>
</dbReference>
<feature type="region of interest" description="Disordered" evidence="1">
    <location>
        <begin position="175"/>
        <end position="235"/>
    </location>
</feature>
<dbReference type="EMBL" id="JAHKKG010000003">
    <property type="protein sequence ID" value="MBU2663936.1"/>
    <property type="molecule type" value="Genomic_DNA"/>
</dbReference>
<accession>A0ABS5YLL6</accession>
<evidence type="ECO:0000259" key="3">
    <source>
        <dbReference type="Pfam" id="PF25000"/>
    </source>
</evidence>
<dbReference type="Pfam" id="PF13374">
    <property type="entry name" value="TPR_10"/>
    <property type="match status" value="2"/>
</dbReference>
<dbReference type="InterPro" id="IPR045431">
    <property type="entry name" value="EAD2"/>
</dbReference>
<feature type="domain" description="DUF7779" evidence="3">
    <location>
        <begin position="496"/>
        <end position="585"/>
    </location>
</feature>
<dbReference type="InterPro" id="IPR056681">
    <property type="entry name" value="DUF7779"/>
</dbReference>
<feature type="domain" description="Effector-associated" evidence="2">
    <location>
        <begin position="15"/>
        <end position="94"/>
    </location>
</feature>
<protein>
    <submittedName>
        <fullName evidence="4">Tetratricopeptide repeat protein</fullName>
    </submittedName>
</protein>
<dbReference type="InterPro" id="IPR027417">
    <property type="entry name" value="P-loop_NTPase"/>
</dbReference>
<dbReference type="Pfam" id="PF19956">
    <property type="entry name" value="EAD2"/>
    <property type="match status" value="1"/>
</dbReference>
<dbReference type="InterPro" id="IPR011990">
    <property type="entry name" value="TPR-like_helical_dom_sf"/>
</dbReference>
<dbReference type="Proteomes" id="UP001519654">
    <property type="component" value="Unassembled WGS sequence"/>
</dbReference>
<dbReference type="SUPFAM" id="SSF48452">
    <property type="entry name" value="TPR-like"/>
    <property type="match status" value="3"/>
</dbReference>
<dbReference type="RefSeq" id="WP_215786038.1">
    <property type="nucleotide sequence ID" value="NZ_JAHKKG010000003.1"/>
</dbReference>
<dbReference type="Gene3D" id="1.25.40.10">
    <property type="entry name" value="Tetratricopeptide repeat domain"/>
    <property type="match status" value="2"/>
</dbReference>
<name>A0ABS5YLL6_9ACTN</name>
<comment type="caution">
    <text evidence="4">The sequence shown here is derived from an EMBL/GenBank/DDBJ whole genome shotgun (WGS) entry which is preliminary data.</text>
</comment>
<dbReference type="PANTHER" id="PTHR46082">
    <property type="entry name" value="ATP/GTP-BINDING PROTEIN-RELATED"/>
    <property type="match status" value="1"/>
</dbReference>
<organism evidence="4 5">
    <name type="scientific">Paractinoplanes bogorensis</name>
    <dbReference type="NCBI Taxonomy" id="1610840"/>
    <lineage>
        <taxon>Bacteria</taxon>
        <taxon>Bacillati</taxon>
        <taxon>Actinomycetota</taxon>
        <taxon>Actinomycetes</taxon>
        <taxon>Micromonosporales</taxon>
        <taxon>Micromonosporaceae</taxon>
        <taxon>Paractinoplanes</taxon>
    </lineage>
</organism>
<evidence type="ECO:0000313" key="4">
    <source>
        <dbReference type="EMBL" id="MBU2663936.1"/>
    </source>
</evidence>
<feature type="compositionally biased region" description="Basic and acidic residues" evidence="1">
    <location>
        <begin position="221"/>
        <end position="232"/>
    </location>
</feature>
<evidence type="ECO:0000259" key="2">
    <source>
        <dbReference type="Pfam" id="PF19956"/>
    </source>
</evidence>
<dbReference type="Pfam" id="PF13424">
    <property type="entry name" value="TPR_12"/>
    <property type="match status" value="3"/>
</dbReference>
<dbReference type="NCBIfam" id="NF040586">
    <property type="entry name" value="FxSxx_TPR"/>
    <property type="match status" value="1"/>
</dbReference>
<dbReference type="PANTHER" id="PTHR46082:SF6">
    <property type="entry name" value="AAA+ ATPASE DOMAIN-CONTAINING PROTEIN-RELATED"/>
    <property type="match status" value="1"/>
</dbReference>
<reference evidence="4 5" key="1">
    <citation type="submission" date="2021-06" db="EMBL/GenBank/DDBJ databases">
        <title>Actinoplanes lichenicola sp. nov., and Actinoplanes ovalisporus sp. nov., isolated from lichen in Thailand.</title>
        <authorList>
            <person name="Saeng-In P."/>
            <person name="Kanchanasin P."/>
            <person name="Yuki M."/>
            <person name="Kudo T."/>
            <person name="Ohkuma M."/>
            <person name="Phongsopitanun W."/>
            <person name="Tanasupawat S."/>
        </authorList>
    </citation>
    <scope>NUCLEOTIDE SEQUENCE [LARGE SCALE GENOMIC DNA]</scope>
    <source>
        <strain evidence="4 5">NBRC 110975</strain>
    </source>
</reference>
<evidence type="ECO:0000256" key="1">
    <source>
        <dbReference type="SAM" id="MobiDB-lite"/>
    </source>
</evidence>
<evidence type="ECO:0000313" key="5">
    <source>
        <dbReference type="Proteomes" id="UP001519654"/>
    </source>
</evidence>
<dbReference type="SUPFAM" id="SSF52540">
    <property type="entry name" value="P-loop containing nucleoside triphosphate hydrolases"/>
    <property type="match status" value="1"/>
</dbReference>
<dbReference type="Pfam" id="PF25000">
    <property type="entry name" value="DUF7779"/>
    <property type="match status" value="1"/>
</dbReference>
<sequence>MKRSPAAELEHALIEALVEIPFMDALPDRRLLVQLVRGDLVDLPGVEENPSAQLHVGRIVRACLSHPGGLRALQMALTLMAPDVLPSRRAVRLIEDASFHSLIPDVEMRRIRELLHRAEQGLVAEFTVLCSWSAWQEPAPEAWIFVRDVATRVNGPLRAELEQWADEQATRLGIIGEFPPRSDPSETESSPVEHDAVAPDVDSVVRDRSDEPAADAGWEGADDHHGTVHGEDMPPVAARRPLEHHTAIWGDIPQRNPNFTGREALLEDIHEALSGVQHAAVLPQALHGTGGVGKSQVAIEYVHRHSAEYDLIWWIPAERESQILSSLTQLAVRLQLDVGAEANIAVPAVREALSTGATGYRNWLLVFDNAEAPHDVQRFFPTGGAGRILVTSRDLDWSRVTRSIEVDVFTREESKAFLLGRDPGLSDFSAERLAVTLGDLPLAIEQAAAWRAATGMSVDEYVTLLEAKQIEILGTSPSVDYPDSVAAAFERSLERLRDVNPAALQLLQICSFLAPEPISRELFAGSPGAPITVELDSMLNDTFLVSRAIRDIQKYALAKIDHARNALQIHRLVRAVLLGRMTGEERIVMRRGAHTLLAKNTPNNPGHRAGWRLYQTLQPHIAESRAVESSDPRVQQLVDGMVRFLYHWGDHAGSEALAEEALGLWRASNGPSAQRTLRMAQWLGFMRWTNGKFAEARELNRQTLAIFRENFGDRDEGTIRAMHAVSIDRRTEGDFAGSRDLDERIFEIARNEFGADDPTTLVFAHSLGVSLRWNGEFERAHELDEDTHRRRVMVLGNDDEATLNTFSARLIDLRERGAFVETAPHFHAFHRRVLAAFDQNAPATLQAARQLAISLRKAGDHNGAQRLAADTLDRYRRRYGEDFPDTIATAVGYAIDLRQNGELRAARELANETVARYTWTFGARHAYTLIARTNLAVVLRLTGDLEEAYENDRTAWETLRTTLGEDHPITLACATNLASDLHVMGRYQESYERDTDTLSRSERVLVRGHPATLAVRVNLALDLRALGRDSTADKIFSDTLTSLRARLGEHHPATLNALRSIRADCDVDPMPL</sequence>
<dbReference type="Gene3D" id="3.40.50.300">
    <property type="entry name" value="P-loop containing nucleotide triphosphate hydrolases"/>
    <property type="match status" value="1"/>
</dbReference>
<feature type="compositionally biased region" description="Basic and acidic residues" evidence="1">
    <location>
        <begin position="191"/>
        <end position="211"/>
    </location>
</feature>
<keyword evidence="5" id="KW-1185">Reference proteome</keyword>
<gene>
    <name evidence="4" type="ORF">KOI35_10585</name>
</gene>